<keyword evidence="1" id="KW-0472">Membrane</keyword>
<dbReference type="PROSITE" id="PS51257">
    <property type="entry name" value="PROKAR_LIPOPROTEIN"/>
    <property type="match status" value="1"/>
</dbReference>
<evidence type="ECO:0000313" key="2">
    <source>
        <dbReference type="EMBL" id="GLY68268.1"/>
    </source>
</evidence>
<protein>
    <submittedName>
        <fullName evidence="2">Uncharacterized protein</fullName>
    </submittedName>
</protein>
<keyword evidence="3" id="KW-1185">Reference proteome</keyword>
<dbReference type="Proteomes" id="UP001165136">
    <property type="component" value="Unassembled WGS sequence"/>
</dbReference>
<sequence>MRVILLQLAGVWAAGCCAVLAGSWTFLLAAFLGLPLFALPGAVLVFSLVYLVGMLTPDGAPLSGRPWPRAVWAAIITVLGCGASVLAYAVLNSVQADNNVVLNVLLLALPFSLVAATLTANWLARIVAALLLAVLVWLGVQLPGAGSSFTAFWHSLFSS</sequence>
<reference evidence="2" key="1">
    <citation type="submission" date="2023-03" db="EMBL/GenBank/DDBJ databases">
        <title>Amycolatopsis taiwanensis NBRC 103393.</title>
        <authorList>
            <person name="Ichikawa N."/>
            <person name="Sato H."/>
            <person name="Tonouchi N."/>
        </authorList>
    </citation>
    <scope>NUCLEOTIDE SEQUENCE</scope>
    <source>
        <strain evidence="2">NBRC 103393</strain>
    </source>
</reference>
<dbReference type="AlphaFoldDB" id="A0A9W6R2W8"/>
<keyword evidence="1" id="KW-0812">Transmembrane</keyword>
<accession>A0A9W6R2W8</accession>
<feature type="transmembrane region" description="Helical" evidence="1">
    <location>
        <begin position="103"/>
        <end position="123"/>
    </location>
</feature>
<comment type="caution">
    <text evidence="2">The sequence shown here is derived from an EMBL/GenBank/DDBJ whole genome shotgun (WGS) entry which is preliminary data.</text>
</comment>
<gene>
    <name evidence="2" type="ORF">Atai01_48870</name>
</gene>
<keyword evidence="1" id="KW-1133">Transmembrane helix</keyword>
<feature type="transmembrane region" description="Helical" evidence="1">
    <location>
        <begin position="71"/>
        <end position="91"/>
    </location>
</feature>
<evidence type="ECO:0000256" key="1">
    <source>
        <dbReference type="SAM" id="Phobius"/>
    </source>
</evidence>
<proteinExistence type="predicted"/>
<feature type="transmembrane region" description="Helical" evidence="1">
    <location>
        <begin position="130"/>
        <end position="153"/>
    </location>
</feature>
<feature type="transmembrane region" description="Helical" evidence="1">
    <location>
        <begin position="28"/>
        <end position="51"/>
    </location>
</feature>
<dbReference type="EMBL" id="BSTI01000011">
    <property type="protein sequence ID" value="GLY68268.1"/>
    <property type="molecule type" value="Genomic_DNA"/>
</dbReference>
<name>A0A9W6R2W8_9PSEU</name>
<organism evidence="2 3">
    <name type="scientific">Amycolatopsis taiwanensis</name>
    <dbReference type="NCBI Taxonomy" id="342230"/>
    <lineage>
        <taxon>Bacteria</taxon>
        <taxon>Bacillati</taxon>
        <taxon>Actinomycetota</taxon>
        <taxon>Actinomycetes</taxon>
        <taxon>Pseudonocardiales</taxon>
        <taxon>Pseudonocardiaceae</taxon>
        <taxon>Amycolatopsis</taxon>
    </lineage>
</organism>
<dbReference type="RefSeq" id="WP_285488300.1">
    <property type="nucleotide sequence ID" value="NZ_BSTI01000011.1"/>
</dbReference>
<evidence type="ECO:0000313" key="3">
    <source>
        <dbReference type="Proteomes" id="UP001165136"/>
    </source>
</evidence>